<evidence type="ECO:0000313" key="4">
    <source>
        <dbReference type="Proteomes" id="UP000660380"/>
    </source>
</evidence>
<feature type="compositionally biased region" description="Polar residues" evidence="2">
    <location>
        <begin position="205"/>
        <end position="228"/>
    </location>
</feature>
<feature type="compositionally biased region" description="Polar residues" evidence="2">
    <location>
        <begin position="249"/>
        <end position="277"/>
    </location>
</feature>
<comment type="similarity">
    <text evidence="1">Belongs to the OprB family.</text>
</comment>
<sequence>MKPTVFDCDKSTFPKQLNKVHLLLCTASVSLFWVVAFSDTCLAQVNPSNDFQLGLRGLLPLPQSSSIPSNQSQPRLQPPPASARATSPRTVFKSQQTPIEQINQLENAFIQQQGSEKTPKAKPRSTALTPGKQRQTNLPVLAAGEDNNFNNSRSNSPLPLPDAQNTQEFTAPGAPTFNQGQNPQIAPLPPLPGTPSPQVAPDATPTFNQLLSPQTQGTTGATFSQGQNPQIAPLPPLPGTPSPQVAPDATSNFNQQLTPQTQSTTGATFNPILNSQAVPPLVPPTTPRQEIPPSLLAPTLQTTPRSLNERANNRPSPLLNSTALREPSLYLEGVYVTQGGDSSARARVSGIYPLTPQALFGATLDLTSQNNTFDDSRSEGLSVNELYFATSLGGLPNLRFVVGQLDLTSYFDRNSFAKDGASQFFNPVFQTNPALSATGIASRTGLLVNWSVNDYIEAKGAVFSSSDRLSDFSLDGFAGEIGIRYGNAIIRGTYATDRDAGIRDTFPESFSLARNSDRTIFGIQEGDREEAYGINAEVFIPNIKLGVFGRYGKYENRDLGRGADTYVFGASLLDLFTRDDRLGLAYGRGLSNDSLRRGDALDVLEAYYDFKFLPNLRLGFTVQGRDNFEETVFGIRVKTYFDVTPRGTAR</sequence>
<dbReference type="Gene3D" id="2.40.160.180">
    <property type="entry name" value="Carbohydrate-selective porin OprB"/>
    <property type="match status" value="1"/>
</dbReference>
<evidence type="ECO:0000313" key="3">
    <source>
        <dbReference type="EMBL" id="MBD2607655.1"/>
    </source>
</evidence>
<evidence type="ECO:0000256" key="1">
    <source>
        <dbReference type="ARBA" id="ARBA00008769"/>
    </source>
</evidence>
<dbReference type="EMBL" id="JACJTA010000069">
    <property type="protein sequence ID" value="MBD2607655.1"/>
    <property type="molecule type" value="Genomic_DNA"/>
</dbReference>
<feature type="compositionally biased region" description="Pro residues" evidence="2">
    <location>
        <begin position="186"/>
        <end position="195"/>
    </location>
</feature>
<organism evidence="3 4">
    <name type="scientific">Scytonema hofmannii FACHB-248</name>
    <dbReference type="NCBI Taxonomy" id="1842502"/>
    <lineage>
        <taxon>Bacteria</taxon>
        <taxon>Bacillati</taxon>
        <taxon>Cyanobacteriota</taxon>
        <taxon>Cyanophyceae</taxon>
        <taxon>Nostocales</taxon>
        <taxon>Scytonemataceae</taxon>
        <taxon>Scytonema</taxon>
    </lineage>
</organism>
<dbReference type="RefSeq" id="WP_029632657.1">
    <property type="nucleotide sequence ID" value="NZ_JACJTA010000069.1"/>
</dbReference>
<protein>
    <submittedName>
        <fullName evidence="3">Porin</fullName>
    </submittedName>
</protein>
<dbReference type="InterPro" id="IPR038673">
    <property type="entry name" value="OprB_sf"/>
</dbReference>
<feature type="compositionally biased region" description="Pro residues" evidence="2">
    <location>
        <begin position="232"/>
        <end position="241"/>
    </location>
</feature>
<feature type="compositionally biased region" description="Low complexity" evidence="2">
    <location>
        <begin position="64"/>
        <end position="74"/>
    </location>
</feature>
<reference evidence="3 4" key="1">
    <citation type="journal article" date="2020" name="ISME J.">
        <title>Comparative genomics reveals insights into cyanobacterial evolution and habitat adaptation.</title>
        <authorList>
            <person name="Chen M.Y."/>
            <person name="Teng W.K."/>
            <person name="Zhao L."/>
            <person name="Hu C.X."/>
            <person name="Zhou Y.K."/>
            <person name="Han B.P."/>
            <person name="Song L.R."/>
            <person name="Shu W.S."/>
        </authorList>
    </citation>
    <scope>NUCLEOTIDE SEQUENCE [LARGE SCALE GENOMIC DNA]</scope>
    <source>
        <strain evidence="3 4">FACHB-248</strain>
    </source>
</reference>
<keyword evidence="4" id="KW-1185">Reference proteome</keyword>
<comment type="caution">
    <text evidence="3">The sequence shown here is derived from an EMBL/GenBank/DDBJ whole genome shotgun (WGS) entry which is preliminary data.</text>
</comment>
<dbReference type="Proteomes" id="UP000660380">
    <property type="component" value="Unassembled WGS sequence"/>
</dbReference>
<name>A0ABR8GX70_9CYAN</name>
<feature type="compositionally biased region" description="Polar residues" evidence="2">
    <location>
        <begin position="147"/>
        <end position="169"/>
    </location>
</feature>
<evidence type="ECO:0000256" key="2">
    <source>
        <dbReference type="SAM" id="MobiDB-lite"/>
    </source>
</evidence>
<feature type="region of interest" description="Disordered" evidence="2">
    <location>
        <begin position="112"/>
        <end position="299"/>
    </location>
</feature>
<proteinExistence type="inferred from homology"/>
<gene>
    <name evidence="3" type="ORF">H6G81_24795</name>
</gene>
<feature type="compositionally biased region" description="Polar residues" evidence="2">
    <location>
        <begin position="126"/>
        <end position="138"/>
    </location>
</feature>
<accession>A0ABR8GX70</accession>
<feature type="region of interest" description="Disordered" evidence="2">
    <location>
        <begin position="64"/>
        <end position="95"/>
    </location>
</feature>